<dbReference type="eggNOG" id="COG3832">
    <property type="taxonomic scope" value="Bacteria"/>
</dbReference>
<dbReference type="InterPro" id="IPR034660">
    <property type="entry name" value="DinB/YfiT-like"/>
</dbReference>
<dbReference type="NCBIfam" id="TIGR03083">
    <property type="entry name" value="maleylpyruvate isomerase family mycothiol-dependent enzyme"/>
    <property type="match status" value="1"/>
</dbReference>
<dbReference type="InterPro" id="IPR023393">
    <property type="entry name" value="START-like_dom_sf"/>
</dbReference>
<dbReference type="CDD" id="cd07814">
    <property type="entry name" value="SRPBCC_CalC_Aha1-like"/>
    <property type="match status" value="1"/>
</dbReference>
<gene>
    <name evidence="4" type="ordered locus">MUL_0693</name>
</gene>
<dbReference type="EMBL" id="CP000325">
    <property type="protein sequence ID" value="ABL03351.1"/>
    <property type="molecule type" value="Genomic_DNA"/>
</dbReference>
<dbReference type="SUPFAM" id="SSF109854">
    <property type="entry name" value="DinB/YfiT-like putative metalloenzymes"/>
    <property type="match status" value="1"/>
</dbReference>
<dbReference type="InterPro" id="IPR017520">
    <property type="entry name" value="CHP03086"/>
</dbReference>
<dbReference type="AlphaFoldDB" id="A0PLY2"/>
<dbReference type="Proteomes" id="UP000000765">
    <property type="component" value="Chromosome"/>
</dbReference>
<proteinExistence type="inferred from homology"/>
<evidence type="ECO:0000256" key="2">
    <source>
        <dbReference type="SAM" id="MobiDB-lite"/>
    </source>
</evidence>
<evidence type="ECO:0000313" key="5">
    <source>
        <dbReference type="Proteomes" id="UP000000765"/>
    </source>
</evidence>
<dbReference type="Gene3D" id="3.30.530.20">
    <property type="match status" value="1"/>
</dbReference>
<dbReference type="InterPro" id="IPR013538">
    <property type="entry name" value="ASHA1/2-like_C"/>
</dbReference>
<feature type="domain" description="Activator of Hsp90 ATPase homologue 1/2-like C-terminal" evidence="3">
    <location>
        <begin position="40"/>
        <end position="156"/>
    </location>
</feature>
<accession>A0PLY2</accession>
<dbReference type="NCBIfam" id="TIGR03086">
    <property type="entry name" value="TIGR03086 family metal-binding protein"/>
    <property type="match status" value="1"/>
</dbReference>
<name>A0PLY2_MYCUA</name>
<feature type="region of interest" description="Disordered" evidence="2">
    <location>
        <begin position="1"/>
        <end position="23"/>
    </location>
</feature>
<protein>
    <submittedName>
        <fullName evidence="4">Transcriptional regulator</fullName>
    </submittedName>
</protein>
<evidence type="ECO:0000313" key="4">
    <source>
        <dbReference type="EMBL" id="ABL03351.1"/>
    </source>
</evidence>
<organism evidence="4 5">
    <name type="scientific">Mycobacterium ulcerans (strain Agy99)</name>
    <dbReference type="NCBI Taxonomy" id="362242"/>
    <lineage>
        <taxon>Bacteria</taxon>
        <taxon>Bacillati</taxon>
        <taxon>Actinomycetota</taxon>
        <taxon>Actinomycetes</taxon>
        <taxon>Mycobacteriales</taxon>
        <taxon>Mycobacteriaceae</taxon>
        <taxon>Mycobacterium</taxon>
        <taxon>Mycobacterium ulcerans group</taxon>
    </lineage>
</organism>
<dbReference type="Pfam" id="PF08327">
    <property type="entry name" value="AHSA1"/>
    <property type="match status" value="1"/>
</dbReference>
<dbReference type="KEGG" id="mul:MUL_0693"/>
<sequence length="368" mass="38874">MNSPESLDSGYEPAPPGRPAETVSGERAMPLENAVVLPVDPAQSFALFTRPEGLRRWMAITARIEPYDAGVYRWTVTPGHTAVGAVVEADPGQRLVLSWGWEGHGDPAPGESTVTVTLAPAPDGTEIRLVHEGLTEQQAARHAEGWSHYLDRLVAAALQGDAGPDEWGAVPGPLDELSCAEATLAVVQHVLRALEPADLARQTPCSQYDVVQLADHLMRSLTIIGGAAGAQLPPRDLDAPLETQVADAGQAVLEAWRRRGVDGTVELNANQVPAAVPVGILCLELLVHAWDFAFATDRRVVVSDTVTEYVLTVAGKVITPAARNSAGFAAPVAVGAFAPVLDRLIAFTGRRPVHPTGLTSPIRADPGS</sequence>
<comment type="similarity">
    <text evidence="1">Belongs to the AHA1 family.</text>
</comment>
<dbReference type="InterPro" id="IPR017517">
    <property type="entry name" value="Maleyloyr_isom"/>
</dbReference>
<reference evidence="4 5" key="1">
    <citation type="journal article" date="2007" name="Genome Res.">
        <title>Reductive evolution and niche adaptation inferred from the genome of Mycobacterium ulcerans, the causative agent of Buruli ulcer.</title>
        <authorList>
            <person name="Stinear T.P."/>
            <person name="Seemann T."/>
            <person name="Pidot S."/>
            <person name="Frigui W."/>
            <person name="Reysset G."/>
            <person name="Garnier T."/>
            <person name="Meurice G."/>
            <person name="Simon D."/>
            <person name="Bouchier C."/>
            <person name="Ma L."/>
            <person name="Tichit M."/>
            <person name="Porter J.L."/>
            <person name="Ryan J."/>
            <person name="Johnson P.D."/>
            <person name="Davies J.K."/>
            <person name="Jenkin G.A."/>
            <person name="Small P.L."/>
            <person name="Jones L.M."/>
            <person name="Tekaia F."/>
            <person name="Laval F."/>
            <person name="Daffe M."/>
            <person name="Parkhill J."/>
            <person name="Cole S.T."/>
        </authorList>
    </citation>
    <scope>NUCLEOTIDE SEQUENCE [LARGE SCALE GENOMIC DNA]</scope>
    <source>
        <strain evidence="4 5">Agy99</strain>
    </source>
</reference>
<dbReference type="SUPFAM" id="SSF55961">
    <property type="entry name" value="Bet v1-like"/>
    <property type="match status" value="1"/>
</dbReference>
<dbReference type="HOGENOM" id="CLU_051661_0_0_11"/>
<evidence type="ECO:0000256" key="1">
    <source>
        <dbReference type="ARBA" id="ARBA00006817"/>
    </source>
</evidence>
<evidence type="ECO:0000259" key="3">
    <source>
        <dbReference type="Pfam" id="PF08327"/>
    </source>
</evidence>